<accession>A0A388LSW7</accession>
<evidence type="ECO:0000256" key="3">
    <source>
        <dbReference type="ARBA" id="ARBA00022741"/>
    </source>
</evidence>
<dbReference type="Gene3D" id="3.90.640.10">
    <property type="entry name" value="Actin, Chain A, domain 4"/>
    <property type="match status" value="1"/>
</dbReference>
<dbReference type="InterPro" id="IPR013785">
    <property type="entry name" value="Aldolase_TIM"/>
</dbReference>
<dbReference type="InterPro" id="IPR035990">
    <property type="entry name" value="TIM_sf"/>
</dbReference>
<sequence length="1257" mass="138743">MERAIVKEMKKALRQVLSTITPGEAARGRKTPRILPGPPKLCRSKSSLSVLDNDESFPVSPATDCGAVLPVSSSNVRGKAGAHAPVRIAIDLGTSSCSVAVCRNGTVQVIPDALGKLSTPSAVAFTDKKRLVGVQAQSQQLRTPENLLFEVKRLIGRDYESITEEERRWWPFIVVKGNSGEPMVEVKSRFLSLLQSNCGDQIRVEQQRRMCGTESEVGGWPTRAGGTPSPVGHEMTSSMGSDVGLHGGAGSSSTDAVSTTTYLAPEQILAMLLAKMKCDAEAFLQCEDLHAAVITVPALYCDRQRMATKVAAEIAGFRDVQLVSESTAAAVSYAHHTGLMSLGSCGVSSAEEPRSASKMLVFSLGGGNVEVALVTIAGGVLTVNSTVGNPILGGMDFDHKMMDLIRRRVQKQFHRPSALKGRTLWELKTATEKAKKDLTLLKDAQVELEFLSGDGNVVIRRQEFEKECKDLLKQCMECVTDVLRKTHTWITEVNALVLVGGSTRIPKVVDMFRKLSDFSLELKSHPFQDEAVVRGAALFAAGCSERVVEIHPVRIAYYDYRRGKYMPWGQLSRPLTLTLPQDGQMELNLYEIRKRGEQPIRTATIQMAEIGKGEVSHHALFRFTIDRCGILGLDEGGTASVAARLYKYGQPSTDQIRYWKQLAVELTVYERRIGEKSSERNQWTKYIFEVEKRESSCPPWLGSIIYQWKCDIERWLAEEGAGIQGRTQQLTNFETMFADFKTGCRHAFGELWARSLSGRRFIVVDRWEASDVDECLQNLRANKSPQLCDVVVSMSFKELCKAKKPIEEIEGIELATRGFSSDDNDASPDAVKAIGIPYVVLSAGPVSPSDDRALRCKEWNRIVGQQVAIAAQAGLRVLLRLGQDGSGNQQSSDRTFGLEEEEKRVCEAQLKDIVPPIGRDWRNIEIVYAPPQHVSSPQTGALLDIDIVSMIRHIRGLMRDLVNSEAADSTRVLVGGCSTVGMWDDLIKCEEIQGLVFEGGFQDRLLVQKLCAPTWERRRKVLLCREKSGHSPILDKRKIEQLQNVIKDLMAGDEVITVVLITVNSVKNAKTENPSGLRATETDSVDLVWRDGAYQQVENLRSKVTVISLCSGYHGEELEQAIEDHLSRSRGKLKRPDFAEGEVVVVEYRPKLGVMEIPPPSLALAMEAALGRIRRRIMMNISPHVAQAVRIVCSLDGLATDTHMRREITKQPNVDGVSLRLEEPGNGTGEGAGNTTSRSGHRKYKISGNGGSHDNRR</sequence>
<organism evidence="8 9">
    <name type="scientific">Chara braunii</name>
    <name type="common">Braun's stonewort</name>
    <dbReference type="NCBI Taxonomy" id="69332"/>
    <lineage>
        <taxon>Eukaryota</taxon>
        <taxon>Viridiplantae</taxon>
        <taxon>Streptophyta</taxon>
        <taxon>Charophyceae</taxon>
        <taxon>Charales</taxon>
        <taxon>Characeae</taxon>
        <taxon>Chara</taxon>
    </lineage>
</organism>
<dbReference type="InterPro" id="IPR000652">
    <property type="entry name" value="Triosephosphate_isomerase"/>
</dbReference>
<dbReference type="GO" id="GO:0140662">
    <property type="term" value="F:ATP-dependent protein folding chaperone"/>
    <property type="evidence" value="ECO:0007669"/>
    <property type="project" value="InterPro"/>
</dbReference>
<name>A0A388LSW7_CHABU</name>
<reference evidence="8 9" key="1">
    <citation type="journal article" date="2018" name="Cell">
        <title>The Chara Genome: Secondary Complexity and Implications for Plant Terrestrialization.</title>
        <authorList>
            <person name="Nishiyama T."/>
            <person name="Sakayama H."/>
            <person name="Vries J.D."/>
            <person name="Buschmann H."/>
            <person name="Saint-Marcoux D."/>
            <person name="Ullrich K.K."/>
            <person name="Haas F.B."/>
            <person name="Vanderstraeten L."/>
            <person name="Becker D."/>
            <person name="Lang D."/>
            <person name="Vosolsobe S."/>
            <person name="Rombauts S."/>
            <person name="Wilhelmsson P.K.I."/>
            <person name="Janitza P."/>
            <person name="Kern R."/>
            <person name="Heyl A."/>
            <person name="Rumpler F."/>
            <person name="Villalobos L.I.A.C."/>
            <person name="Clay J.M."/>
            <person name="Skokan R."/>
            <person name="Toyoda A."/>
            <person name="Suzuki Y."/>
            <person name="Kagoshima H."/>
            <person name="Schijlen E."/>
            <person name="Tajeshwar N."/>
            <person name="Catarino B."/>
            <person name="Hetherington A.J."/>
            <person name="Saltykova A."/>
            <person name="Bonnot C."/>
            <person name="Breuninger H."/>
            <person name="Symeonidi A."/>
            <person name="Radhakrishnan G.V."/>
            <person name="Van Nieuwerburgh F."/>
            <person name="Deforce D."/>
            <person name="Chang C."/>
            <person name="Karol K.G."/>
            <person name="Hedrich R."/>
            <person name="Ulvskov P."/>
            <person name="Glockner G."/>
            <person name="Delwiche C.F."/>
            <person name="Petrasek J."/>
            <person name="Van de Peer Y."/>
            <person name="Friml J."/>
            <person name="Beilby M."/>
            <person name="Dolan L."/>
            <person name="Kohara Y."/>
            <person name="Sugano S."/>
            <person name="Fujiyama A."/>
            <person name="Delaux P.-M."/>
            <person name="Quint M."/>
            <person name="TheiBen G."/>
            <person name="Hagemann M."/>
            <person name="Harholt J."/>
            <person name="Dunand C."/>
            <person name="Zachgo S."/>
            <person name="Langdale J."/>
            <person name="Maumus F."/>
            <person name="Straeten D.V.D."/>
            <person name="Gould S.B."/>
            <person name="Rensing S.A."/>
        </authorList>
    </citation>
    <scope>NUCLEOTIDE SEQUENCE [LARGE SCALE GENOMIC DNA]</scope>
    <source>
        <strain evidence="8 9">S276</strain>
    </source>
</reference>
<dbReference type="Pfam" id="PF00121">
    <property type="entry name" value="TIM"/>
    <property type="match status" value="1"/>
</dbReference>
<dbReference type="InterPro" id="IPR018181">
    <property type="entry name" value="Heat_shock_70_CS"/>
</dbReference>
<dbReference type="EMBL" id="BFEA01000515">
    <property type="protein sequence ID" value="GBG85351.1"/>
    <property type="molecule type" value="Genomic_DNA"/>
</dbReference>
<dbReference type="PROSITE" id="PS00297">
    <property type="entry name" value="HSP70_1"/>
    <property type="match status" value="1"/>
</dbReference>
<dbReference type="STRING" id="69332.A0A388LSW7"/>
<comment type="pathway">
    <text evidence="6">Carbohydrate biosynthesis.</text>
</comment>
<evidence type="ECO:0000256" key="5">
    <source>
        <dbReference type="ARBA" id="ARBA00023235"/>
    </source>
</evidence>
<evidence type="ECO:0000256" key="6">
    <source>
        <dbReference type="ARBA" id="ARBA00024331"/>
    </source>
</evidence>
<dbReference type="Proteomes" id="UP000265515">
    <property type="component" value="Unassembled WGS sequence"/>
</dbReference>
<dbReference type="PROSITE" id="PS51440">
    <property type="entry name" value="TIM_2"/>
    <property type="match status" value="1"/>
</dbReference>
<keyword evidence="3" id="KW-0547">Nucleotide-binding</keyword>
<gene>
    <name evidence="8" type="ORF">CBR_g39994</name>
</gene>
<dbReference type="InterPro" id="IPR043129">
    <property type="entry name" value="ATPase_NBD"/>
</dbReference>
<dbReference type="Gramene" id="GBG85351">
    <property type="protein sequence ID" value="GBG85351"/>
    <property type="gene ID" value="CBR_g39994"/>
</dbReference>
<dbReference type="Gene3D" id="3.30.30.30">
    <property type="match status" value="2"/>
</dbReference>
<dbReference type="Gene3D" id="3.30.420.40">
    <property type="match status" value="3"/>
</dbReference>
<evidence type="ECO:0000256" key="4">
    <source>
        <dbReference type="ARBA" id="ARBA00022840"/>
    </source>
</evidence>
<evidence type="ECO:0000256" key="1">
    <source>
        <dbReference type="ARBA" id="ARBA00007422"/>
    </source>
</evidence>
<comment type="subunit">
    <text evidence="2">Homodimer.</text>
</comment>
<dbReference type="GO" id="GO:0005524">
    <property type="term" value="F:ATP binding"/>
    <property type="evidence" value="ECO:0007669"/>
    <property type="project" value="UniProtKB-KW"/>
</dbReference>
<dbReference type="AlphaFoldDB" id="A0A388LSW7"/>
<dbReference type="Pfam" id="PF00012">
    <property type="entry name" value="HSP70"/>
    <property type="match status" value="2"/>
</dbReference>
<keyword evidence="5" id="KW-0413">Isomerase</keyword>
<comment type="caution">
    <text evidence="8">The sequence shown here is derived from an EMBL/GenBank/DDBJ whole genome shotgun (WGS) entry which is preliminary data.</text>
</comment>
<dbReference type="SUPFAM" id="SSF51351">
    <property type="entry name" value="Triosephosphate isomerase (TIM)"/>
    <property type="match status" value="1"/>
</dbReference>
<keyword evidence="4" id="KW-0067">ATP-binding</keyword>
<dbReference type="PROSITE" id="PS01036">
    <property type="entry name" value="HSP70_3"/>
    <property type="match status" value="1"/>
</dbReference>
<protein>
    <submittedName>
        <fullName evidence="8">Uncharacterized protein</fullName>
    </submittedName>
</protein>
<comment type="similarity">
    <text evidence="1">Belongs to the triosephosphate isomerase family.</text>
</comment>
<dbReference type="Gene3D" id="3.20.20.70">
    <property type="entry name" value="Aldolase class I"/>
    <property type="match status" value="1"/>
</dbReference>
<feature type="region of interest" description="Disordered" evidence="7">
    <location>
        <begin position="213"/>
        <end position="234"/>
    </location>
</feature>
<evidence type="ECO:0000313" key="9">
    <source>
        <dbReference type="Proteomes" id="UP000265515"/>
    </source>
</evidence>
<dbReference type="GO" id="GO:0004807">
    <property type="term" value="F:triose-phosphate isomerase activity"/>
    <property type="evidence" value="ECO:0007669"/>
    <property type="project" value="InterPro"/>
</dbReference>
<dbReference type="InterPro" id="IPR013126">
    <property type="entry name" value="Hsp_70_fam"/>
</dbReference>
<feature type="region of interest" description="Disordered" evidence="7">
    <location>
        <begin position="1211"/>
        <end position="1257"/>
    </location>
</feature>
<evidence type="ECO:0000256" key="2">
    <source>
        <dbReference type="ARBA" id="ARBA00011738"/>
    </source>
</evidence>
<proteinExistence type="inferred from homology"/>
<dbReference type="OrthoDB" id="434160at2759"/>
<keyword evidence="9" id="KW-1185">Reference proteome</keyword>
<evidence type="ECO:0000313" key="8">
    <source>
        <dbReference type="EMBL" id="GBG85351.1"/>
    </source>
</evidence>
<dbReference type="PANTHER" id="PTHR19375">
    <property type="entry name" value="HEAT SHOCK PROTEIN 70KDA"/>
    <property type="match status" value="1"/>
</dbReference>
<dbReference type="SUPFAM" id="SSF53067">
    <property type="entry name" value="Actin-like ATPase domain"/>
    <property type="match status" value="2"/>
</dbReference>
<evidence type="ECO:0000256" key="7">
    <source>
        <dbReference type="SAM" id="MobiDB-lite"/>
    </source>
</evidence>